<sequence length="167" mass="19250">MKREFQGGYLVLIFSNCRANRLTLRWTEPGTILKKLSENNYVVSVPHRKDKSQVYHGNMLNPYYKRPEQINYLSIEAEERIGVYKLEILHIEPTPNVLDLSEIIPVKNCEMSSGSNENFFPMCLGKLTLSLMVVEKQLDFVRLNKSLRSLILAVSGNFYKTKFGKSS</sequence>
<evidence type="ECO:0000259" key="1">
    <source>
        <dbReference type="Pfam" id="PF22938"/>
    </source>
</evidence>
<evidence type="ECO:0000313" key="2">
    <source>
        <dbReference type="EMBL" id="GBM82869.1"/>
    </source>
</evidence>
<dbReference type="EMBL" id="BGPR01108455">
    <property type="protein sequence ID" value="GBM82869.1"/>
    <property type="molecule type" value="Genomic_DNA"/>
</dbReference>
<keyword evidence="3" id="KW-1185">Reference proteome</keyword>
<proteinExistence type="predicted"/>
<name>A0A4Y2IZZ4_ARAVE</name>
<dbReference type="InterPro" id="IPR054465">
    <property type="entry name" value="Integrase_p58-like_C"/>
</dbReference>
<gene>
    <name evidence="2" type="ORF">AVEN_169004_1</name>
</gene>
<dbReference type="Pfam" id="PF22938">
    <property type="entry name" value="Integrase_p58_C"/>
    <property type="match status" value="1"/>
</dbReference>
<accession>A0A4Y2IZZ4</accession>
<evidence type="ECO:0000313" key="3">
    <source>
        <dbReference type="Proteomes" id="UP000499080"/>
    </source>
</evidence>
<dbReference type="Proteomes" id="UP000499080">
    <property type="component" value="Unassembled WGS sequence"/>
</dbReference>
<organism evidence="2 3">
    <name type="scientific">Araneus ventricosus</name>
    <name type="common">Orbweaver spider</name>
    <name type="synonym">Epeira ventricosa</name>
    <dbReference type="NCBI Taxonomy" id="182803"/>
    <lineage>
        <taxon>Eukaryota</taxon>
        <taxon>Metazoa</taxon>
        <taxon>Ecdysozoa</taxon>
        <taxon>Arthropoda</taxon>
        <taxon>Chelicerata</taxon>
        <taxon>Arachnida</taxon>
        <taxon>Araneae</taxon>
        <taxon>Araneomorphae</taxon>
        <taxon>Entelegynae</taxon>
        <taxon>Araneoidea</taxon>
        <taxon>Araneidae</taxon>
        <taxon>Araneus</taxon>
    </lineage>
</organism>
<dbReference type="AlphaFoldDB" id="A0A4Y2IZZ4"/>
<protein>
    <recommendedName>
        <fullName evidence="1">Integrase p58-like C-terminal domain-containing protein</fullName>
    </recommendedName>
</protein>
<reference evidence="2 3" key="1">
    <citation type="journal article" date="2019" name="Sci. Rep.">
        <title>Orb-weaving spider Araneus ventricosus genome elucidates the spidroin gene catalogue.</title>
        <authorList>
            <person name="Kono N."/>
            <person name="Nakamura H."/>
            <person name="Ohtoshi R."/>
            <person name="Moran D.A.P."/>
            <person name="Shinohara A."/>
            <person name="Yoshida Y."/>
            <person name="Fujiwara M."/>
            <person name="Mori M."/>
            <person name="Tomita M."/>
            <person name="Arakawa K."/>
        </authorList>
    </citation>
    <scope>NUCLEOTIDE SEQUENCE [LARGE SCALE GENOMIC DNA]</scope>
</reference>
<comment type="caution">
    <text evidence="2">The sequence shown here is derived from an EMBL/GenBank/DDBJ whole genome shotgun (WGS) entry which is preliminary data.</text>
</comment>
<feature type="domain" description="Integrase p58-like C-terminal" evidence="1">
    <location>
        <begin position="29"/>
        <end position="62"/>
    </location>
</feature>
<dbReference type="OrthoDB" id="6431999at2759"/>